<dbReference type="Proteomes" id="UP000199649">
    <property type="component" value="Chromosome I"/>
</dbReference>
<dbReference type="InterPro" id="IPR014782">
    <property type="entry name" value="Peptidase_M1_dom"/>
</dbReference>
<dbReference type="PANTHER" id="PTHR45726:SF3">
    <property type="entry name" value="LEUKOTRIENE A-4 HYDROLASE"/>
    <property type="match status" value="1"/>
</dbReference>
<reference evidence="5" key="1">
    <citation type="submission" date="2016-10" db="EMBL/GenBank/DDBJ databases">
        <authorList>
            <person name="Varghese N."/>
            <person name="Submissions S."/>
        </authorList>
    </citation>
    <scope>NUCLEOTIDE SEQUENCE [LARGE SCALE GENOMIC DNA]</scope>
    <source>
        <strain evidence="5">DSM 22965</strain>
    </source>
</reference>
<feature type="binding site" evidence="1">
    <location>
        <position position="309"/>
    </location>
    <ligand>
        <name>Zn(2+)</name>
        <dbReference type="ChEBI" id="CHEBI:29105"/>
        <note>catalytic</note>
    </ligand>
</feature>
<dbReference type="GO" id="GO:0008270">
    <property type="term" value="F:zinc ion binding"/>
    <property type="evidence" value="ECO:0007669"/>
    <property type="project" value="InterPro"/>
</dbReference>
<evidence type="ECO:0000313" key="5">
    <source>
        <dbReference type="Proteomes" id="UP000199649"/>
    </source>
</evidence>
<feature type="region of interest" description="Disordered" evidence="2">
    <location>
        <begin position="19"/>
        <end position="40"/>
    </location>
</feature>
<dbReference type="RefSeq" id="WP_157674064.1">
    <property type="nucleotide sequence ID" value="NZ_LT629734.1"/>
</dbReference>
<evidence type="ECO:0000259" key="3">
    <source>
        <dbReference type="Pfam" id="PF01433"/>
    </source>
</evidence>
<dbReference type="InterPro" id="IPR034015">
    <property type="entry name" value="M1_LTA4H"/>
</dbReference>
<dbReference type="SUPFAM" id="SSF55486">
    <property type="entry name" value="Metalloproteases ('zincins'), catalytic domain"/>
    <property type="match status" value="1"/>
</dbReference>
<evidence type="ECO:0000256" key="1">
    <source>
        <dbReference type="PIRSR" id="PIRSR634015-3"/>
    </source>
</evidence>
<proteinExistence type="predicted"/>
<dbReference type="STRING" id="684552.SAMN04489719_0049"/>
<accession>A0A1H1KSG3</accession>
<dbReference type="OrthoDB" id="100605at2"/>
<sequence length="472" mass="50178">MTAVPRAALEHAHASASHASAYPASASPASRPPASGDPTWSAQHYDLELHCDVAVNRLEGVARIVGRAAGDLDALELDLVGLAATAVTIDGAPAAWTQHPERLELRPAAPIPAGASFAIEVAYGGSPAPRATPWGEVGWRHRGEGAIAAADAGAAPTWYPCNDRLSDRATLRIRITAEQRCRAIATGALVEETTDAGRTARTFVTRAPTAPARTSLHLGRYLRGAATRAAVPLVAYVPSALGPRALGDLAVVPRMLACFVERFGRYPFDDYTIVVAPDALERPRESLAGAVLRADRVDGSPAAERPLAHLLAHQWFGAGVGGADLQHRWLDDGLARYAEWLWSEAAGDASTDALAHEHHELLADSPQDFALTDPPPELLVDDRIGHRGALLVHALRVALGDLPFFALLQAWAAQHAHGPVTTDDFRRLAGAHARAGTSLDALLDAWLLDPALPPLPSRARRGRGERARLRGR</sequence>
<dbReference type="GO" id="GO:0008237">
    <property type="term" value="F:metallopeptidase activity"/>
    <property type="evidence" value="ECO:0007669"/>
    <property type="project" value="InterPro"/>
</dbReference>
<feature type="compositionally biased region" description="Low complexity" evidence="2">
    <location>
        <begin position="19"/>
        <end position="34"/>
    </location>
</feature>
<protein>
    <submittedName>
        <fullName evidence="4">Peptidase family M1</fullName>
    </submittedName>
</protein>
<comment type="cofactor">
    <cofactor evidence="1">
        <name>Zn(2+)</name>
        <dbReference type="ChEBI" id="CHEBI:29105"/>
    </cofactor>
    <text evidence="1">Binds 1 zinc ion per subunit.</text>
</comment>
<keyword evidence="5" id="KW-1185">Reference proteome</keyword>
<feature type="binding site" evidence="1">
    <location>
        <position position="313"/>
    </location>
    <ligand>
        <name>Zn(2+)</name>
        <dbReference type="ChEBI" id="CHEBI:29105"/>
        <note>catalytic</note>
    </ligand>
</feature>
<dbReference type="Gene3D" id="2.60.40.1730">
    <property type="entry name" value="tricorn interacting facor f3 domain"/>
    <property type="match status" value="1"/>
</dbReference>
<dbReference type="SUPFAM" id="SSF63737">
    <property type="entry name" value="Leukotriene A4 hydrolase N-terminal domain"/>
    <property type="match status" value="1"/>
</dbReference>
<dbReference type="Pfam" id="PF01433">
    <property type="entry name" value="Peptidase_M1"/>
    <property type="match status" value="1"/>
</dbReference>
<dbReference type="InterPro" id="IPR027268">
    <property type="entry name" value="Peptidase_M4/M1_CTD_sf"/>
</dbReference>
<dbReference type="Gene3D" id="1.10.390.10">
    <property type="entry name" value="Neutral Protease Domain 2"/>
    <property type="match status" value="1"/>
</dbReference>
<dbReference type="InterPro" id="IPR042097">
    <property type="entry name" value="Aminopeptidase_N-like_N_sf"/>
</dbReference>
<organism evidence="4 5">
    <name type="scientific">Agrococcus carbonis</name>
    <dbReference type="NCBI Taxonomy" id="684552"/>
    <lineage>
        <taxon>Bacteria</taxon>
        <taxon>Bacillati</taxon>
        <taxon>Actinomycetota</taxon>
        <taxon>Actinomycetes</taxon>
        <taxon>Micrococcales</taxon>
        <taxon>Microbacteriaceae</taxon>
        <taxon>Agrococcus</taxon>
    </lineage>
</organism>
<keyword evidence="1" id="KW-0862">Zinc</keyword>
<evidence type="ECO:0000256" key="2">
    <source>
        <dbReference type="SAM" id="MobiDB-lite"/>
    </source>
</evidence>
<evidence type="ECO:0000313" key="4">
    <source>
        <dbReference type="EMBL" id="SDR65288.1"/>
    </source>
</evidence>
<name>A0A1H1KSG3_9MICO</name>
<dbReference type="PANTHER" id="PTHR45726">
    <property type="entry name" value="LEUKOTRIENE A-4 HYDROLASE"/>
    <property type="match status" value="1"/>
</dbReference>
<dbReference type="EMBL" id="LT629734">
    <property type="protein sequence ID" value="SDR65288.1"/>
    <property type="molecule type" value="Genomic_DNA"/>
</dbReference>
<dbReference type="AlphaFoldDB" id="A0A1H1KSG3"/>
<feature type="domain" description="Peptidase M1 membrane alanine aminopeptidase" evidence="3">
    <location>
        <begin position="307"/>
        <end position="446"/>
    </location>
</feature>
<keyword evidence="1" id="KW-0479">Metal-binding</keyword>
<gene>
    <name evidence="4" type="ORF">SAMN04489719_0049</name>
</gene>